<evidence type="ECO:0000313" key="1">
    <source>
        <dbReference type="EMBL" id="KAK2879178.1"/>
    </source>
</evidence>
<name>A0AA88TQ76_9TELE</name>
<dbReference type="Proteomes" id="UP001187343">
    <property type="component" value="Unassembled WGS sequence"/>
</dbReference>
<evidence type="ECO:0000313" key="2">
    <source>
        <dbReference type="Proteomes" id="UP001187343"/>
    </source>
</evidence>
<proteinExistence type="predicted"/>
<comment type="caution">
    <text evidence="1">The sequence shown here is derived from an EMBL/GenBank/DDBJ whole genome shotgun (WGS) entry which is preliminary data.</text>
</comment>
<accession>A0AA88TQ76</accession>
<reference evidence="1" key="1">
    <citation type="submission" date="2023-08" db="EMBL/GenBank/DDBJ databases">
        <title>Chromosome-level Genome Assembly of mud carp (Cirrhinus molitorella).</title>
        <authorList>
            <person name="Liu H."/>
        </authorList>
    </citation>
    <scope>NUCLEOTIDE SEQUENCE</scope>
    <source>
        <strain evidence="1">Prfri</strain>
        <tissue evidence="1">Muscle</tissue>
    </source>
</reference>
<sequence>MPQFELLKGNTVLTDQNLCLEIKHCSCKISQKLISTTHCHLPPMTQRGARHEMIVCGIDVTSRRASVCNYVKCSRRRQTREFSRWNATPEFSQEPVISSGLIDQSIVSSQSLYLTVGMCLMKNMDVLILRKDSAQTVLAFGPLSPPITSQVSIFPRLADRLKLISGCLKSSKMLTYKKSCF</sequence>
<gene>
    <name evidence="1" type="ORF">Q8A67_019969</name>
</gene>
<protein>
    <submittedName>
        <fullName evidence="1">Uncharacterized protein</fullName>
    </submittedName>
</protein>
<organism evidence="1 2">
    <name type="scientific">Cirrhinus molitorella</name>
    <name type="common">mud carp</name>
    <dbReference type="NCBI Taxonomy" id="172907"/>
    <lineage>
        <taxon>Eukaryota</taxon>
        <taxon>Metazoa</taxon>
        <taxon>Chordata</taxon>
        <taxon>Craniata</taxon>
        <taxon>Vertebrata</taxon>
        <taxon>Euteleostomi</taxon>
        <taxon>Actinopterygii</taxon>
        <taxon>Neopterygii</taxon>
        <taxon>Teleostei</taxon>
        <taxon>Ostariophysi</taxon>
        <taxon>Cypriniformes</taxon>
        <taxon>Cyprinidae</taxon>
        <taxon>Labeoninae</taxon>
        <taxon>Labeonini</taxon>
        <taxon>Cirrhinus</taxon>
    </lineage>
</organism>
<dbReference type="AlphaFoldDB" id="A0AA88TQ76"/>
<dbReference type="EMBL" id="JAUYZG010000019">
    <property type="protein sequence ID" value="KAK2879178.1"/>
    <property type="molecule type" value="Genomic_DNA"/>
</dbReference>
<keyword evidence="2" id="KW-1185">Reference proteome</keyword>